<sequence>MLVRNYKMLNHPLAWELEVFSMVQILSGSHRLVLSQVCIKPIAVTTQRLVGRRWDASGAGKEMWP</sequence>
<dbReference type="KEGG" id="vg:5469779"/>
<name>A7J7N4_PBCVF</name>
<evidence type="ECO:0000313" key="2">
    <source>
        <dbReference type="Proteomes" id="UP000204095"/>
    </source>
</evidence>
<dbReference type="EMBL" id="DQ890022">
    <property type="protein sequence ID" value="ABT15815.1"/>
    <property type="molecule type" value="Genomic_DNA"/>
</dbReference>
<accession>A7J7N4</accession>
<dbReference type="RefSeq" id="YP_001426162.1">
    <property type="nucleotide sequence ID" value="NC_008603.1"/>
</dbReference>
<proteinExistence type="predicted"/>
<organism evidence="1 2">
    <name type="scientific">Paramecium bursaria Chlorella virus FR483</name>
    <name type="common">PBCV-FR483</name>
    <dbReference type="NCBI Taxonomy" id="399781"/>
    <lineage>
        <taxon>Viruses</taxon>
        <taxon>Varidnaviria</taxon>
        <taxon>Bamfordvirae</taxon>
        <taxon>Nucleocytoviricota</taxon>
        <taxon>Megaviricetes</taxon>
        <taxon>Algavirales</taxon>
        <taxon>Phycodnaviridae</taxon>
        <taxon>Chlorovirus</taxon>
        <taxon>Chlorovirus conductrix</taxon>
        <taxon>Paramecium bursaria Chlorella virus A1</taxon>
    </lineage>
</organism>
<dbReference type="GeneID" id="5469779"/>
<protein>
    <submittedName>
        <fullName evidence="1">Uncharacterized protein n530L</fullName>
    </submittedName>
</protein>
<evidence type="ECO:0000313" key="1">
    <source>
        <dbReference type="EMBL" id="ABT15815.1"/>
    </source>
</evidence>
<dbReference type="Proteomes" id="UP000204095">
    <property type="component" value="Segment"/>
</dbReference>
<gene>
    <name evidence="1" type="primary">n530L</name>
    <name evidence="1" type="ORF">FR483_n530L</name>
</gene>
<organismHost>
    <name type="scientific">Paramecium bursaria</name>
    <dbReference type="NCBI Taxonomy" id="74790"/>
</organismHost>
<reference evidence="1 2" key="1">
    <citation type="journal article" date="2007" name="Virology">
        <title>Sequence and annotation of the 314-kb MT325 and the 321-kb FR483 viruses that infect Chlorella Pbi.</title>
        <authorList>
            <person name="Fitzgerald L.A."/>
            <person name="Graves M.V."/>
            <person name="Li X."/>
            <person name="Feldblyum T."/>
            <person name="Hartigan J."/>
            <person name="Van Etten J.L."/>
        </authorList>
    </citation>
    <scope>NUCLEOTIDE SEQUENCE [LARGE SCALE GENOMIC DNA]</scope>
    <source>
        <strain evidence="1 2">FR483</strain>
    </source>
</reference>